<evidence type="ECO:0000256" key="1">
    <source>
        <dbReference type="SAM" id="Phobius"/>
    </source>
</evidence>
<organism evidence="3 4">
    <name type="scientific">Shewanella amazonensis (strain ATCC BAA-1098 / SB2B)</name>
    <dbReference type="NCBI Taxonomy" id="326297"/>
    <lineage>
        <taxon>Bacteria</taxon>
        <taxon>Pseudomonadati</taxon>
        <taxon>Pseudomonadota</taxon>
        <taxon>Gammaproteobacteria</taxon>
        <taxon>Alteromonadales</taxon>
        <taxon>Shewanellaceae</taxon>
        <taxon>Shewanella</taxon>
    </lineage>
</organism>
<keyword evidence="1" id="KW-0812">Transmembrane</keyword>
<name>A1SA49_SHEAM</name>
<dbReference type="RefSeq" id="WP_011761160.1">
    <property type="nucleotide sequence ID" value="NC_008700.1"/>
</dbReference>
<dbReference type="InterPro" id="IPR007168">
    <property type="entry name" value="Phageshock_PspC_N"/>
</dbReference>
<protein>
    <recommendedName>
        <fullName evidence="2">Phage shock protein PspC N-terminal domain-containing protein</fullName>
    </recommendedName>
</protein>
<dbReference type="STRING" id="326297.Sama_3053"/>
<evidence type="ECO:0000313" key="3">
    <source>
        <dbReference type="EMBL" id="ABM01256.1"/>
    </source>
</evidence>
<sequence length="65" mass="7465">MNMGIEMRLKNPRRLVCGVAAQMATKFGWSCMWTRLAWMVSTLINPAITLLIYFALALVMDKWEA</sequence>
<evidence type="ECO:0000259" key="2">
    <source>
        <dbReference type="Pfam" id="PF04024"/>
    </source>
</evidence>
<keyword evidence="4" id="KW-1185">Reference proteome</keyword>
<gene>
    <name evidence="3" type="ordered locus">Sama_3053</name>
</gene>
<keyword evidence="1" id="KW-0472">Membrane</keyword>
<dbReference type="EMBL" id="CP000507">
    <property type="protein sequence ID" value="ABM01256.1"/>
    <property type="molecule type" value="Genomic_DNA"/>
</dbReference>
<evidence type="ECO:0000313" key="4">
    <source>
        <dbReference type="Proteomes" id="UP000009175"/>
    </source>
</evidence>
<keyword evidence="1" id="KW-1133">Transmembrane helix</keyword>
<dbReference type="HOGENOM" id="CLU_2828844_0_0_6"/>
<proteinExistence type="predicted"/>
<dbReference type="AlphaFoldDB" id="A1SA49"/>
<dbReference type="Proteomes" id="UP000009175">
    <property type="component" value="Chromosome"/>
</dbReference>
<dbReference type="eggNOG" id="COG1983">
    <property type="taxonomic scope" value="Bacteria"/>
</dbReference>
<reference evidence="3 4" key="1">
    <citation type="submission" date="2006-12" db="EMBL/GenBank/DDBJ databases">
        <title>Complete sequence of Shewanella amazonensis SB2B.</title>
        <authorList>
            <consortium name="US DOE Joint Genome Institute"/>
            <person name="Copeland A."/>
            <person name="Lucas S."/>
            <person name="Lapidus A."/>
            <person name="Barry K."/>
            <person name="Detter J.C."/>
            <person name="Glavina del Rio T."/>
            <person name="Hammon N."/>
            <person name="Israni S."/>
            <person name="Dalin E."/>
            <person name="Tice H."/>
            <person name="Pitluck S."/>
            <person name="Munk A.C."/>
            <person name="Brettin T."/>
            <person name="Bruce D."/>
            <person name="Han C."/>
            <person name="Tapia R."/>
            <person name="Gilna P."/>
            <person name="Schmutz J."/>
            <person name="Larimer F."/>
            <person name="Land M."/>
            <person name="Hauser L."/>
            <person name="Kyrpides N."/>
            <person name="Mikhailova N."/>
            <person name="Fredrickson J."/>
            <person name="Richardson P."/>
        </authorList>
    </citation>
    <scope>NUCLEOTIDE SEQUENCE [LARGE SCALE GENOMIC DNA]</scope>
    <source>
        <strain evidence="4">ATCC BAA-1098 / SB2B</strain>
    </source>
</reference>
<feature type="domain" description="Phage shock protein PspC N-terminal" evidence="2">
    <location>
        <begin position="12"/>
        <end position="62"/>
    </location>
</feature>
<accession>A1SA49</accession>
<feature type="transmembrane region" description="Helical" evidence="1">
    <location>
        <begin position="38"/>
        <end position="59"/>
    </location>
</feature>
<dbReference type="OrthoDB" id="6271554at2"/>
<dbReference type="KEGG" id="saz:Sama_3053"/>
<dbReference type="Pfam" id="PF04024">
    <property type="entry name" value="PspC"/>
    <property type="match status" value="1"/>
</dbReference>